<protein>
    <submittedName>
        <fullName evidence="1">DNRLRE domain-containing protein</fullName>
    </submittedName>
</protein>
<dbReference type="RefSeq" id="WP_202958040.1">
    <property type="nucleotide sequence ID" value="NZ_JAPCID010000025.1"/>
</dbReference>
<dbReference type="Gene3D" id="2.60.40.10">
    <property type="entry name" value="Immunoglobulins"/>
    <property type="match status" value="1"/>
</dbReference>
<sequence>MSSQACANQATPLVGKLAWSPWNDRYRAVAKFDFSQIPTGSEIVSAHVVVDWSWYDTPSSSWIYLHELTAPFTAGATWTKRDGVNSWASAGGDFLAQEAAPPDAGYSGEDTEWGSFEITNLVRRWYTGTSPNHGVLFKAGEEGQTANDVVEMENLRLLLTYAPPDTAAPGVDAGGELVGLDGRYTKQTSAVVAVSAEDDSRGVSELRVVDAGEASLGGALLDCGSPRVCDTEVSEAFAVNLAGLSGGKHVLRATARDDANNVGTSESWEIIIDRQAPGMATDIDASKRSGQPAQVLWVEPEDPDLADGSPGSGTSSFSYRYRLNSGAWSAWTQTTVPRFAVDPAVVGHTIAVEIKSIDAAGNEGPVASATTNVVVNDSTARSKFSIGELVTDGAQARTADDPEEPPVAYEWDFDPNQPDVITFCTPKFGMRHSKIGTGVRNLYNAVRFYGTIRCWNNGLNSNEKKLSAQSGYRAEVCLYSVSPRRRLGECVTEKASPRKNSALPKDDDIPGIIDVCTAGNRDYVIEVEMVGFGPTIEAAEEDELKPPGFKTLWPFNCNEPGAWRAIAYEDRDDENKNPGYTLGGRIVEPPCYNSPNFPGNPCDDHPTGGSRNGTLGWNAHHIIPANEGANVTNVKVVQAERAMTYAYSCGLSANNAPNGVWLRGSSLWSPTHGYKNLLKNHPTAAKRPRHALHREDVYEAVADALDAHADLNGTCHDAAALSSKLQGIKDGIADASWPHLPATANQP</sequence>
<proteinExistence type="predicted"/>
<dbReference type="InterPro" id="IPR013783">
    <property type="entry name" value="Ig-like_fold"/>
</dbReference>
<accession>A0ABT4RM99</accession>
<name>A0ABT4RM99_9ACTN</name>
<dbReference type="Proteomes" id="UP001147700">
    <property type="component" value="Unassembled WGS sequence"/>
</dbReference>
<reference evidence="1" key="1">
    <citation type="submission" date="2022-10" db="EMBL/GenBank/DDBJ databases">
        <title>The WGS of Solirubrobacter sp. CPCC 204708.</title>
        <authorList>
            <person name="Jiang Z."/>
        </authorList>
    </citation>
    <scope>NUCLEOTIDE SEQUENCE</scope>
    <source>
        <strain evidence="1">CPCC 204708</strain>
    </source>
</reference>
<organism evidence="1 2">
    <name type="scientific">Solirubrobacter deserti</name>
    <dbReference type="NCBI Taxonomy" id="2282478"/>
    <lineage>
        <taxon>Bacteria</taxon>
        <taxon>Bacillati</taxon>
        <taxon>Actinomycetota</taxon>
        <taxon>Thermoleophilia</taxon>
        <taxon>Solirubrobacterales</taxon>
        <taxon>Solirubrobacteraceae</taxon>
        <taxon>Solirubrobacter</taxon>
    </lineage>
</organism>
<dbReference type="NCBIfam" id="NF033679">
    <property type="entry name" value="DNRLRE_dom"/>
    <property type="match status" value="1"/>
</dbReference>
<gene>
    <name evidence="1" type="ORF">OJ962_18020</name>
</gene>
<comment type="caution">
    <text evidence="1">The sequence shown here is derived from an EMBL/GenBank/DDBJ whole genome shotgun (WGS) entry which is preliminary data.</text>
</comment>
<evidence type="ECO:0000313" key="2">
    <source>
        <dbReference type="Proteomes" id="UP001147700"/>
    </source>
</evidence>
<dbReference type="InterPro" id="IPR032871">
    <property type="entry name" value="AHH_dom_containing"/>
</dbReference>
<dbReference type="Pfam" id="PF14412">
    <property type="entry name" value="AHH"/>
    <property type="match status" value="1"/>
</dbReference>
<keyword evidence="2" id="KW-1185">Reference proteome</keyword>
<evidence type="ECO:0000313" key="1">
    <source>
        <dbReference type="EMBL" id="MDA0139405.1"/>
    </source>
</evidence>
<dbReference type="EMBL" id="JAPCID010000025">
    <property type="protein sequence ID" value="MDA0139405.1"/>
    <property type="molecule type" value="Genomic_DNA"/>
</dbReference>